<dbReference type="EMBL" id="JAOB01000060">
    <property type="protein sequence ID" value="EUA30486.1"/>
    <property type="molecule type" value="Genomic_DNA"/>
</dbReference>
<evidence type="ECO:0000313" key="2">
    <source>
        <dbReference type="EMBL" id="EUA30486.1"/>
    </source>
</evidence>
<comment type="caution">
    <text evidence="2">The sequence shown here is derived from an EMBL/GenBank/DDBJ whole genome shotgun (WGS) entry which is preliminary data.</text>
</comment>
<dbReference type="AlphaFoldDB" id="X8AH51"/>
<name>X8AH51_MYCXE</name>
<evidence type="ECO:0000256" key="1">
    <source>
        <dbReference type="SAM" id="MobiDB-lite"/>
    </source>
</evidence>
<reference evidence="2" key="1">
    <citation type="submission" date="2014-01" db="EMBL/GenBank/DDBJ databases">
        <authorList>
            <person name="Brown-Elliot B."/>
            <person name="Wallace R."/>
            <person name="Lenaerts A."/>
            <person name="Ordway D."/>
            <person name="DeGroote M.A."/>
            <person name="Parker T."/>
            <person name="Sizemore C."/>
            <person name="Tallon L.J."/>
            <person name="Sadzewicz L.K."/>
            <person name="Sengamalay N."/>
            <person name="Fraser C.M."/>
            <person name="Hine E."/>
            <person name="Shefchek K.A."/>
            <person name="Das S.P."/>
            <person name="Tettelin H."/>
        </authorList>
    </citation>
    <scope>NUCLEOTIDE SEQUENCE [LARGE SCALE GENOMIC DNA]</scope>
    <source>
        <strain evidence="2">4042</strain>
    </source>
</reference>
<protein>
    <submittedName>
        <fullName evidence="2">Cytochrome c oxidase, subunit III domain protein</fullName>
    </submittedName>
</protein>
<organism evidence="2">
    <name type="scientific">Mycobacterium xenopi 4042</name>
    <dbReference type="NCBI Taxonomy" id="1299334"/>
    <lineage>
        <taxon>Bacteria</taxon>
        <taxon>Bacillati</taxon>
        <taxon>Actinomycetota</taxon>
        <taxon>Actinomycetes</taxon>
        <taxon>Mycobacteriales</taxon>
        <taxon>Mycobacteriaceae</taxon>
        <taxon>Mycobacterium</taxon>
    </lineage>
</organism>
<feature type="region of interest" description="Disordered" evidence="1">
    <location>
        <begin position="16"/>
        <end position="48"/>
    </location>
</feature>
<gene>
    <name evidence="2" type="ORF">I553_4743</name>
</gene>
<dbReference type="PATRIC" id="fig|1299334.3.peg.6418"/>
<proteinExistence type="predicted"/>
<feature type="compositionally biased region" description="Low complexity" evidence="1">
    <location>
        <begin position="33"/>
        <end position="48"/>
    </location>
</feature>
<accession>X8AH51</accession>
<sequence>MIGFIALGVVVYQLRSPAGDRRSSSKPVPPTGTPSTSCGSSSSHCCTP</sequence>